<feature type="signal peptide" evidence="1">
    <location>
        <begin position="1"/>
        <end position="22"/>
    </location>
</feature>
<evidence type="ECO:0000313" key="4">
    <source>
        <dbReference type="Proteomes" id="UP000321353"/>
    </source>
</evidence>
<evidence type="ECO:0000313" key="3">
    <source>
        <dbReference type="EMBL" id="QEG00280.1"/>
    </source>
</evidence>
<protein>
    <submittedName>
        <fullName evidence="3">Prolyl oligopeptidase family protein</fullName>
    </submittedName>
</protein>
<dbReference type="InterPro" id="IPR050261">
    <property type="entry name" value="FrsA_esterase"/>
</dbReference>
<evidence type="ECO:0000259" key="2">
    <source>
        <dbReference type="Pfam" id="PF00326"/>
    </source>
</evidence>
<dbReference type="EMBL" id="CP036264">
    <property type="protein sequence ID" value="QEG00280.1"/>
    <property type="molecule type" value="Genomic_DNA"/>
</dbReference>
<dbReference type="GO" id="GO:0008236">
    <property type="term" value="F:serine-type peptidase activity"/>
    <property type="evidence" value="ECO:0007669"/>
    <property type="project" value="InterPro"/>
</dbReference>
<name>A0A5B9MIJ0_9BACT</name>
<dbReference type="AlphaFoldDB" id="A0A5B9MIJ0"/>
<dbReference type="KEGG" id="smam:Mal15_43500"/>
<keyword evidence="4" id="KW-1185">Reference proteome</keyword>
<dbReference type="InterPro" id="IPR029058">
    <property type="entry name" value="AB_hydrolase_fold"/>
</dbReference>
<dbReference type="SUPFAM" id="SSF53474">
    <property type="entry name" value="alpha/beta-Hydrolases"/>
    <property type="match status" value="1"/>
</dbReference>
<dbReference type="Pfam" id="PF00326">
    <property type="entry name" value="Peptidase_S9"/>
    <property type="match status" value="1"/>
</dbReference>
<dbReference type="GO" id="GO:0006508">
    <property type="term" value="P:proteolysis"/>
    <property type="evidence" value="ECO:0007669"/>
    <property type="project" value="InterPro"/>
</dbReference>
<dbReference type="RefSeq" id="WP_147869543.1">
    <property type="nucleotide sequence ID" value="NZ_CP036264.1"/>
</dbReference>
<gene>
    <name evidence="3" type="ORF">Mal15_43500</name>
</gene>
<feature type="domain" description="Peptidase S9 prolyl oligopeptidase catalytic" evidence="2">
    <location>
        <begin position="113"/>
        <end position="251"/>
    </location>
</feature>
<feature type="chain" id="PRO_5022793878" evidence="1">
    <location>
        <begin position="23"/>
        <end position="352"/>
    </location>
</feature>
<dbReference type="Gene3D" id="3.40.50.1820">
    <property type="entry name" value="alpha/beta hydrolase"/>
    <property type="match status" value="1"/>
</dbReference>
<dbReference type="PANTHER" id="PTHR22946">
    <property type="entry name" value="DIENELACTONE HYDROLASE DOMAIN-CONTAINING PROTEIN-RELATED"/>
    <property type="match status" value="1"/>
</dbReference>
<sequence precursor="true">MLISKYAAILIAVAMVPFGLHAAAQVPGYPEGVRETTYRSDGDDSMQPTLIWTPRSDQPVPLLVALHTWSSDYRQAGGEAQYAKWCQQAGWAFIHPNFRGINKTPPAMGSDLVVADIRSAVKFAQSETSIDASRIYCVGVSGGGHASMLMAAREPELWAGVSAWCGISDIAAWHSQCKGTPFDRYATMIESVLGSAPDVSEESRDAAWHRSPLNWIGKAKRLPPLDLNHGIHDGREGSVPFTHSMHAFNAAVLAEARITVDAIDAMYQTRSVPESLRPINEAMPDPLYGDHAPIFRRTAGTTRLTIFDGGHEIVHQAALNWLAAQQKGRSVNWNPVQSNSITVIPADQQSGK</sequence>
<organism evidence="3 4">
    <name type="scientific">Stieleria maiorica</name>
    <dbReference type="NCBI Taxonomy" id="2795974"/>
    <lineage>
        <taxon>Bacteria</taxon>
        <taxon>Pseudomonadati</taxon>
        <taxon>Planctomycetota</taxon>
        <taxon>Planctomycetia</taxon>
        <taxon>Pirellulales</taxon>
        <taxon>Pirellulaceae</taxon>
        <taxon>Stieleria</taxon>
    </lineage>
</organism>
<evidence type="ECO:0000256" key="1">
    <source>
        <dbReference type="SAM" id="SignalP"/>
    </source>
</evidence>
<proteinExistence type="predicted"/>
<dbReference type="Proteomes" id="UP000321353">
    <property type="component" value="Chromosome"/>
</dbReference>
<reference evidence="3 4" key="1">
    <citation type="submission" date="2019-02" db="EMBL/GenBank/DDBJ databases">
        <title>Planctomycetal bacteria perform biofilm scaping via a novel small molecule.</title>
        <authorList>
            <person name="Jeske O."/>
            <person name="Boedeker C."/>
            <person name="Wiegand S."/>
            <person name="Breitling P."/>
            <person name="Kallscheuer N."/>
            <person name="Jogler M."/>
            <person name="Rohde M."/>
            <person name="Petersen J."/>
            <person name="Medema M.H."/>
            <person name="Surup F."/>
            <person name="Jogler C."/>
        </authorList>
    </citation>
    <scope>NUCLEOTIDE SEQUENCE [LARGE SCALE GENOMIC DNA]</scope>
    <source>
        <strain evidence="3 4">Mal15</strain>
    </source>
</reference>
<accession>A0A5B9MIJ0</accession>
<dbReference type="InterPro" id="IPR001375">
    <property type="entry name" value="Peptidase_S9_cat"/>
</dbReference>
<keyword evidence="1" id="KW-0732">Signal</keyword>